<dbReference type="InterPro" id="IPR036390">
    <property type="entry name" value="WH_DNA-bd_sf"/>
</dbReference>
<accession>A0ABU1I412</accession>
<protein>
    <submittedName>
        <fullName evidence="2">DNA-binding MarR family transcriptional regulator</fullName>
    </submittedName>
</protein>
<dbReference type="GO" id="GO:0003677">
    <property type="term" value="F:DNA binding"/>
    <property type="evidence" value="ECO:0007669"/>
    <property type="project" value="UniProtKB-KW"/>
</dbReference>
<dbReference type="SMART" id="SM00347">
    <property type="entry name" value="HTH_MARR"/>
    <property type="match status" value="1"/>
</dbReference>
<comment type="caution">
    <text evidence="2">The sequence shown here is derived from an EMBL/GenBank/DDBJ whole genome shotgun (WGS) entry which is preliminary data.</text>
</comment>
<keyword evidence="2" id="KW-0238">DNA-binding</keyword>
<evidence type="ECO:0000313" key="3">
    <source>
        <dbReference type="Proteomes" id="UP001260188"/>
    </source>
</evidence>
<dbReference type="Gene3D" id="1.10.10.10">
    <property type="entry name" value="Winged helix-like DNA-binding domain superfamily/Winged helix DNA-binding domain"/>
    <property type="match status" value="1"/>
</dbReference>
<dbReference type="Proteomes" id="UP001260188">
    <property type="component" value="Unassembled WGS sequence"/>
</dbReference>
<dbReference type="InterPro" id="IPR039422">
    <property type="entry name" value="MarR/SlyA-like"/>
</dbReference>
<dbReference type="PANTHER" id="PTHR33164:SF43">
    <property type="entry name" value="HTH-TYPE TRANSCRIPTIONAL REPRESSOR YETL"/>
    <property type="match status" value="1"/>
</dbReference>
<dbReference type="InterPro" id="IPR036388">
    <property type="entry name" value="WH-like_DNA-bd_sf"/>
</dbReference>
<keyword evidence="3" id="KW-1185">Reference proteome</keyword>
<proteinExistence type="predicted"/>
<dbReference type="RefSeq" id="WP_023952381.1">
    <property type="nucleotide sequence ID" value="NZ_CP018134.1"/>
</dbReference>
<dbReference type="PANTHER" id="PTHR33164">
    <property type="entry name" value="TRANSCRIPTIONAL REGULATOR, MARR FAMILY"/>
    <property type="match status" value="1"/>
</dbReference>
<evidence type="ECO:0000259" key="1">
    <source>
        <dbReference type="SMART" id="SM00347"/>
    </source>
</evidence>
<organism evidence="2 3">
    <name type="scientific">Microbacterium paludicola</name>
    <dbReference type="NCBI Taxonomy" id="300019"/>
    <lineage>
        <taxon>Bacteria</taxon>
        <taxon>Bacillati</taxon>
        <taxon>Actinomycetota</taxon>
        <taxon>Actinomycetes</taxon>
        <taxon>Micrococcales</taxon>
        <taxon>Microbacteriaceae</taxon>
        <taxon>Microbacterium</taxon>
    </lineage>
</organism>
<dbReference type="SUPFAM" id="SSF46785">
    <property type="entry name" value="Winged helix' DNA-binding domain"/>
    <property type="match status" value="1"/>
</dbReference>
<name>A0ABU1I412_9MICO</name>
<evidence type="ECO:0000313" key="2">
    <source>
        <dbReference type="EMBL" id="MDR6168626.1"/>
    </source>
</evidence>
<sequence length="149" mass="15922">MVSGASEPESVARAVERLRLAEASLARRRQSDCGPSETARAAMRVVYDSADAGKRVTPTDIAATLGISTPTATTMLKRLHDGGLVAFQRNPDDGRSKYVVPTDRNADVEGVDPLTLRVRDIARGLDEDTAAKLATLLDAIADAVDEECR</sequence>
<dbReference type="EMBL" id="JAVIZA010000001">
    <property type="protein sequence ID" value="MDR6168626.1"/>
    <property type="molecule type" value="Genomic_DNA"/>
</dbReference>
<gene>
    <name evidence="2" type="ORF">QE367_002830</name>
</gene>
<feature type="domain" description="HTH marR-type" evidence="1">
    <location>
        <begin position="28"/>
        <end position="133"/>
    </location>
</feature>
<dbReference type="InterPro" id="IPR000835">
    <property type="entry name" value="HTH_MarR-typ"/>
</dbReference>
<reference evidence="2 3" key="1">
    <citation type="submission" date="2023-08" db="EMBL/GenBank/DDBJ databases">
        <title>Functional and genomic diversity of the sorghum phyllosphere microbiome.</title>
        <authorList>
            <person name="Shade A."/>
        </authorList>
    </citation>
    <scope>NUCLEOTIDE SEQUENCE [LARGE SCALE GENOMIC DNA]</scope>
    <source>
        <strain evidence="2 3">SORGH_AS_0919</strain>
    </source>
</reference>
<dbReference type="Pfam" id="PF12802">
    <property type="entry name" value="MarR_2"/>
    <property type="match status" value="1"/>
</dbReference>